<dbReference type="Proteomes" id="UP000095286">
    <property type="component" value="Unplaced"/>
</dbReference>
<evidence type="ECO:0000313" key="1">
    <source>
        <dbReference type="Proteomes" id="UP000095286"/>
    </source>
</evidence>
<proteinExistence type="predicted"/>
<organism evidence="1 2">
    <name type="scientific">Rhabditophanes sp. KR3021</name>
    <dbReference type="NCBI Taxonomy" id="114890"/>
    <lineage>
        <taxon>Eukaryota</taxon>
        <taxon>Metazoa</taxon>
        <taxon>Ecdysozoa</taxon>
        <taxon>Nematoda</taxon>
        <taxon>Chromadorea</taxon>
        <taxon>Rhabditida</taxon>
        <taxon>Tylenchina</taxon>
        <taxon>Panagrolaimomorpha</taxon>
        <taxon>Strongyloidoidea</taxon>
        <taxon>Alloionematidae</taxon>
        <taxon>Rhabditophanes</taxon>
    </lineage>
</organism>
<sequence length="76" mass="8584">MKKVIINNNLHEDDFGEVIRNITSIDNMFVINYTTEKGFDKCTQAIALTQKAVNDVKQIAKAKLICGPMEAVDFHK</sequence>
<reference evidence="2" key="1">
    <citation type="submission" date="2016-11" db="UniProtKB">
        <authorList>
            <consortium name="WormBaseParasite"/>
        </authorList>
    </citation>
    <scope>IDENTIFICATION</scope>
    <source>
        <strain evidence="2">KR3021</strain>
    </source>
</reference>
<protein>
    <submittedName>
        <fullName evidence="2">D-lactate dehydrogenase</fullName>
    </submittedName>
</protein>
<dbReference type="WBParaSite" id="RSKR_0000198300.1">
    <property type="protein sequence ID" value="RSKR_0000198300.1"/>
    <property type="gene ID" value="RSKR_0000198300"/>
</dbReference>
<evidence type="ECO:0000313" key="2">
    <source>
        <dbReference type="WBParaSite" id="RSKR_0000198300.1"/>
    </source>
</evidence>
<name>A0AC35TLR6_9BILA</name>
<accession>A0AC35TLR6</accession>